<accession>A0ABW5D5G5</accession>
<dbReference type="Proteomes" id="UP001597375">
    <property type="component" value="Unassembled WGS sequence"/>
</dbReference>
<dbReference type="EMBL" id="JBHUIT010000002">
    <property type="protein sequence ID" value="MFD2255573.1"/>
    <property type="molecule type" value="Genomic_DNA"/>
</dbReference>
<organism evidence="1 2">
    <name type="scientific">Luteolibacter algae</name>
    <dbReference type="NCBI Taxonomy" id="454151"/>
    <lineage>
        <taxon>Bacteria</taxon>
        <taxon>Pseudomonadati</taxon>
        <taxon>Verrucomicrobiota</taxon>
        <taxon>Verrucomicrobiia</taxon>
        <taxon>Verrucomicrobiales</taxon>
        <taxon>Verrucomicrobiaceae</taxon>
        <taxon>Luteolibacter</taxon>
    </lineage>
</organism>
<gene>
    <name evidence="1" type="ORF">ACFSSA_02700</name>
</gene>
<protein>
    <submittedName>
        <fullName evidence="1">Uncharacterized protein</fullName>
    </submittedName>
</protein>
<reference evidence="2" key="1">
    <citation type="journal article" date="2019" name="Int. J. Syst. Evol. Microbiol.">
        <title>The Global Catalogue of Microorganisms (GCM) 10K type strain sequencing project: providing services to taxonomists for standard genome sequencing and annotation.</title>
        <authorList>
            <consortium name="The Broad Institute Genomics Platform"/>
            <consortium name="The Broad Institute Genome Sequencing Center for Infectious Disease"/>
            <person name="Wu L."/>
            <person name="Ma J."/>
        </authorList>
    </citation>
    <scope>NUCLEOTIDE SEQUENCE [LARGE SCALE GENOMIC DNA]</scope>
    <source>
        <strain evidence="2">CGMCC 4.7106</strain>
    </source>
</reference>
<evidence type="ECO:0000313" key="1">
    <source>
        <dbReference type="EMBL" id="MFD2255573.1"/>
    </source>
</evidence>
<sequence>MNPTFTKDSEDKTNGAFGWWVSGENQKVRIHSRQNTDSDVITAVKHVKSDGFPDLEYLEFPDDEPARINLALTNGTLDLITTAAGQSDRPSYKNFHHLSAYSKGLLTNTATGGWRKDLSLFTENWNSLPSSNLPLLHIKPGQHSSVKKVTSNDTLANGSLLYPWAETLVSSGAGTSNPVTTWSSLVDFATQYKYISGSNGSGNVRMPSFHEDFHEAPFASAGRDRVTRMPLAARIYWILSYSAERITDPADPAFGKYHPHILATPVITLWNPYNVTLERDKLGIRLTNFTNYKFKFTIGTTNLPEMTMEDLMTLDPDYPANNNKNIVESTSLEIDIGGPMGAGESRIFSPADNTPIKPSRWNKVQYITLQPGVRTDGGINIPFFRDNGTTVEKVTGEPSDTFSATATLTNGTSKFNNLFYILAKTENTSDDQDGQDRTAWIGSQRFQFSTNDVQDTDVYKSFAAGELTATTLGAAESSPNAFMASEISLRTSERYIGKTKGGYQTRGLIMNNPLALHSSVGTFFENRYGGTYKGMNNPVNAPYNIAITPLTPIDSYFPSETASHNSFIVTGSTPLTGLTHAVIAELPLQPLQSLAELKHLHIHYDNYQAPFASNPIANSSAQPLIPANQTVLFPDAKATQYDESYVMNNILFDDWFVSSIAPKLGDWNSSSTSSPSAVYERFAKGTDPLPNAQYKPSVLVDPQNTSDDVTGDESYLTIASRISVDGMFNVNSTSLTAWKAFLRNRRGAEIPHINGTDSNWSVSLDDNDDQFPFTRTSVAGDSESSKSGRSGFSGANEFSGYRSFSDQQIDALAEYIVAQVKERGPFLSLSEFINRKLTSSSSEKELALGGTIQAALNNLAKESGALNPFRNLQTGREITAFPGSSADYAFQEAAEGWITEGLPGWTRQADVLTPIAPLLTVRDDTFVIRAYGDARDENNQISATAWCEVIVTRSPNFVDETDPAAAADDANDFNPSQSLNEVNQRFGRKFEIVSFRWLSSKEI</sequence>
<proteinExistence type="predicted"/>
<evidence type="ECO:0000313" key="2">
    <source>
        <dbReference type="Proteomes" id="UP001597375"/>
    </source>
</evidence>
<comment type="caution">
    <text evidence="1">The sequence shown here is derived from an EMBL/GenBank/DDBJ whole genome shotgun (WGS) entry which is preliminary data.</text>
</comment>
<name>A0ABW5D5G5_9BACT</name>
<keyword evidence="2" id="KW-1185">Reference proteome</keyword>